<gene>
    <name evidence="2" type="ORF">FFLO_03483</name>
</gene>
<accession>A0A8K0JL99</accession>
<evidence type="ECO:0000256" key="1">
    <source>
        <dbReference type="SAM" id="MobiDB-lite"/>
    </source>
</evidence>
<name>A0A8K0JL99_9TREE</name>
<dbReference type="Proteomes" id="UP000812966">
    <property type="component" value="Unassembled WGS sequence"/>
</dbReference>
<feature type="region of interest" description="Disordered" evidence="1">
    <location>
        <begin position="166"/>
        <end position="190"/>
    </location>
</feature>
<feature type="compositionally biased region" description="Polar residues" evidence="1">
    <location>
        <begin position="166"/>
        <end position="184"/>
    </location>
</feature>
<evidence type="ECO:0000313" key="2">
    <source>
        <dbReference type="EMBL" id="KAG7539607.1"/>
    </source>
</evidence>
<dbReference type="AlphaFoldDB" id="A0A8K0JL99"/>
<comment type="caution">
    <text evidence="2">The sequence shown here is derived from an EMBL/GenBank/DDBJ whole genome shotgun (WGS) entry which is preliminary data.</text>
</comment>
<evidence type="ECO:0000313" key="3">
    <source>
        <dbReference type="Proteomes" id="UP000812966"/>
    </source>
</evidence>
<protein>
    <submittedName>
        <fullName evidence="2">Uncharacterized protein</fullName>
    </submittedName>
</protein>
<dbReference type="EMBL" id="JABELV010000064">
    <property type="protein sequence ID" value="KAG7539607.1"/>
    <property type="molecule type" value="Genomic_DNA"/>
</dbReference>
<organism evidence="2 3">
    <name type="scientific">Filobasidium floriforme</name>
    <dbReference type="NCBI Taxonomy" id="5210"/>
    <lineage>
        <taxon>Eukaryota</taxon>
        <taxon>Fungi</taxon>
        <taxon>Dikarya</taxon>
        <taxon>Basidiomycota</taxon>
        <taxon>Agaricomycotina</taxon>
        <taxon>Tremellomycetes</taxon>
        <taxon>Filobasidiales</taxon>
        <taxon>Filobasidiaceae</taxon>
        <taxon>Filobasidium</taxon>
    </lineage>
</organism>
<proteinExistence type="predicted"/>
<reference evidence="2" key="1">
    <citation type="submission" date="2020-04" db="EMBL/GenBank/DDBJ databases">
        <title>Analysis of mating type loci in Filobasidium floriforme.</title>
        <authorList>
            <person name="Nowrousian M."/>
        </authorList>
    </citation>
    <scope>NUCLEOTIDE SEQUENCE</scope>
    <source>
        <strain evidence="2">CBS 6242</strain>
    </source>
</reference>
<keyword evidence="3" id="KW-1185">Reference proteome</keyword>
<sequence length="258" mass="28428">MASLCNTFTRRAKPTTISLFGIFTSPFTLTRPNSTLTQARCSRFLLRQASEFAPRECPTPLVLLRAKGLAGAEDEKEDYYAWGGMFSERGYTAVEIDIDAPEQSTSNKESLQVMAKELSQQIRLMMIPFPPIIVSTGSSTLLSQAFISDHPASALVLINPPSSADETRLLSQTTETSQDASQAPSGKGFDYEPHFPILYLSTKTETPEHRLQAHAERGVGRGGKGVTFEVLDESRAPGGERGEGTRMELERWLDRCGY</sequence>